<organism evidence="1 2">
    <name type="scientific">Molorchus minor</name>
    <dbReference type="NCBI Taxonomy" id="1323400"/>
    <lineage>
        <taxon>Eukaryota</taxon>
        <taxon>Metazoa</taxon>
        <taxon>Ecdysozoa</taxon>
        <taxon>Arthropoda</taxon>
        <taxon>Hexapoda</taxon>
        <taxon>Insecta</taxon>
        <taxon>Pterygota</taxon>
        <taxon>Neoptera</taxon>
        <taxon>Endopterygota</taxon>
        <taxon>Coleoptera</taxon>
        <taxon>Polyphaga</taxon>
        <taxon>Cucujiformia</taxon>
        <taxon>Chrysomeloidea</taxon>
        <taxon>Cerambycidae</taxon>
        <taxon>Lamiinae</taxon>
        <taxon>Monochamini</taxon>
        <taxon>Molorchus</taxon>
    </lineage>
</organism>
<accession>A0ABQ9JKL8</accession>
<dbReference type="Pfam" id="PF01221">
    <property type="entry name" value="Dynein_light"/>
    <property type="match status" value="1"/>
</dbReference>
<proteinExistence type="predicted"/>
<sequence>MPEDTKSDAIDLVVTACEKFSSSSRAARMIKEEMDKKFGAPFHVLVEEGFGFEISYIQSRTCYMFLE</sequence>
<dbReference type="EMBL" id="JAPWTJ010000482">
    <property type="protein sequence ID" value="KAJ8978035.1"/>
    <property type="molecule type" value="Genomic_DNA"/>
</dbReference>
<gene>
    <name evidence="1" type="ORF">NQ317_013563</name>
</gene>
<evidence type="ECO:0000313" key="1">
    <source>
        <dbReference type="EMBL" id="KAJ8978035.1"/>
    </source>
</evidence>
<comment type="caution">
    <text evidence="1">The sequence shown here is derived from an EMBL/GenBank/DDBJ whole genome shotgun (WGS) entry which is preliminary data.</text>
</comment>
<dbReference type="Proteomes" id="UP001162164">
    <property type="component" value="Unassembled WGS sequence"/>
</dbReference>
<reference evidence="1" key="1">
    <citation type="journal article" date="2023" name="Insect Mol. Biol.">
        <title>Genome sequencing provides insights into the evolution of gene families encoding plant cell wall-degrading enzymes in longhorned beetles.</title>
        <authorList>
            <person name="Shin N.R."/>
            <person name="Okamura Y."/>
            <person name="Kirsch R."/>
            <person name="Pauchet Y."/>
        </authorList>
    </citation>
    <scope>NUCLEOTIDE SEQUENCE</scope>
    <source>
        <strain evidence="1">MMC_N1</strain>
    </source>
</reference>
<evidence type="ECO:0000313" key="2">
    <source>
        <dbReference type="Proteomes" id="UP001162164"/>
    </source>
</evidence>
<dbReference type="SUPFAM" id="SSF54648">
    <property type="entry name" value="DLC"/>
    <property type="match status" value="1"/>
</dbReference>
<name>A0ABQ9JKL8_9CUCU</name>
<dbReference type="InterPro" id="IPR001372">
    <property type="entry name" value="Dynein_light_chain_typ-1/2"/>
</dbReference>
<protein>
    <recommendedName>
        <fullName evidence="3">Dynein light chain</fullName>
    </recommendedName>
</protein>
<dbReference type="Gene3D" id="3.30.740.10">
    <property type="entry name" value="Protein Inhibitor Of Neuronal Nitric Oxide Synthase"/>
    <property type="match status" value="1"/>
</dbReference>
<dbReference type="InterPro" id="IPR037177">
    <property type="entry name" value="DLC_sf"/>
</dbReference>
<evidence type="ECO:0008006" key="3">
    <source>
        <dbReference type="Google" id="ProtNLM"/>
    </source>
</evidence>
<dbReference type="SMART" id="SM01375">
    <property type="entry name" value="Dynein_light"/>
    <property type="match status" value="1"/>
</dbReference>
<keyword evidence="2" id="KW-1185">Reference proteome</keyword>